<dbReference type="Proteomes" id="UP000003980">
    <property type="component" value="Unassembled WGS sequence"/>
</dbReference>
<accession>H2C9U5</accession>
<reference evidence="1 2" key="1">
    <citation type="submission" date="2012-01" db="EMBL/GenBank/DDBJ databases">
        <title>Improved High-Quality Draft sequence of Metallosphaera yellowstonensis MK1.</title>
        <authorList>
            <consortium name="US DOE Joint Genome Institute"/>
            <person name="Lucas S."/>
            <person name="Han J."/>
            <person name="Cheng J.-F."/>
            <person name="Goodwin L."/>
            <person name="Pitluck S."/>
            <person name="Peters L."/>
            <person name="Teshima H."/>
            <person name="Detter J.C."/>
            <person name="Han C."/>
            <person name="Tapia R."/>
            <person name="Land M."/>
            <person name="Hauser L."/>
            <person name="Kyrpides N."/>
            <person name="Kozubal M."/>
            <person name="Macur R.E."/>
            <person name="Jay Z."/>
            <person name="Inskeep W."/>
            <person name="Woyke T."/>
        </authorList>
    </citation>
    <scope>NUCLEOTIDE SEQUENCE [LARGE SCALE GENOMIC DNA]</scope>
    <source>
        <strain evidence="1 2">MK1</strain>
    </source>
</reference>
<evidence type="ECO:0000313" key="1">
    <source>
        <dbReference type="EMBL" id="EHP68921.1"/>
    </source>
</evidence>
<proteinExistence type="predicted"/>
<sequence length="46" mass="4961">MIECRDLALSYLPDLKVGGSWDSFEPNGTGLTSQITPTLLGIAHIE</sequence>
<evidence type="ECO:0000313" key="2">
    <source>
        <dbReference type="Proteomes" id="UP000003980"/>
    </source>
</evidence>
<dbReference type="EMBL" id="JH597770">
    <property type="protein sequence ID" value="EHP68921.1"/>
    <property type="molecule type" value="Genomic_DNA"/>
</dbReference>
<name>H2C9U5_9CREN</name>
<dbReference type="AlphaFoldDB" id="H2C9U5"/>
<organism evidence="1 2">
    <name type="scientific">Metallosphaera yellowstonensis MK1</name>
    <dbReference type="NCBI Taxonomy" id="671065"/>
    <lineage>
        <taxon>Archaea</taxon>
        <taxon>Thermoproteota</taxon>
        <taxon>Thermoprotei</taxon>
        <taxon>Sulfolobales</taxon>
        <taxon>Sulfolobaceae</taxon>
        <taxon>Metallosphaera</taxon>
    </lineage>
</organism>
<dbReference type="HOGENOM" id="CLU_3178660_0_0_2"/>
<gene>
    <name evidence="1" type="ORF">MetMK1DRAFT_00033700</name>
</gene>
<protein>
    <submittedName>
        <fullName evidence="1">Uncharacterized protein</fullName>
    </submittedName>
</protein>
<keyword evidence="2" id="KW-1185">Reference proteome</keyword>